<proteinExistence type="predicted"/>
<dbReference type="AlphaFoldDB" id="A0A072V238"/>
<keyword evidence="3" id="KW-1185">Reference proteome</keyword>
<sequence>MSPNPNIIAHTLQQRMLVLLSTMEIGRKGENSYWDQIIIQQAIYTKRRVHNNITYSKRHAQKACGAYIGWWRKLASSVVAKGMFWPLCVSDGPSIYRL</sequence>
<reference evidence="1 3" key="1">
    <citation type="journal article" date="2011" name="Nature">
        <title>The Medicago genome provides insight into the evolution of rhizobial symbioses.</title>
        <authorList>
            <person name="Young N.D."/>
            <person name="Debelle F."/>
            <person name="Oldroyd G.E."/>
            <person name="Geurts R."/>
            <person name="Cannon S.B."/>
            <person name="Udvardi M.K."/>
            <person name="Benedito V.A."/>
            <person name="Mayer K.F."/>
            <person name="Gouzy J."/>
            <person name="Schoof H."/>
            <person name="Van de Peer Y."/>
            <person name="Proost S."/>
            <person name="Cook D.R."/>
            <person name="Meyers B.C."/>
            <person name="Spannagl M."/>
            <person name="Cheung F."/>
            <person name="De Mita S."/>
            <person name="Krishnakumar V."/>
            <person name="Gundlach H."/>
            <person name="Zhou S."/>
            <person name="Mudge J."/>
            <person name="Bharti A.K."/>
            <person name="Murray J.D."/>
            <person name="Naoumkina M.A."/>
            <person name="Rosen B."/>
            <person name="Silverstein K.A."/>
            <person name="Tang H."/>
            <person name="Rombauts S."/>
            <person name="Zhao P.X."/>
            <person name="Zhou P."/>
            <person name="Barbe V."/>
            <person name="Bardou P."/>
            <person name="Bechner M."/>
            <person name="Bellec A."/>
            <person name="Berger A."/>
            <person name="Berges H."/>
            <person name="Bidwell S."/>
            <person name="Bisseling T."/>
            <person name="Choisne N."/>
            <person name="Couloux A."/>
            <person name="Denny R."/>
            <person name="Deshpande S."/>
            <person name="Dai X."/>
            <person name="Doyle J.J."/>
            <person name="Dudez A.M."/>
            <person name="Farmer A.D."/>
            <person name="Fouteau S."/>
            <person name="Franken C."/>
            <person name="Gibelin C."/>
            <person name="Gish J."/>
            <person name="Goldstein S."/>
            <person name="Gonzalez A.J."/>
            <person name="Green P.J."/>
            <person name="Hallab A."/>
            <person name="Hartog M."/>
            <person name="Hua A."/>
            <person name="Humphray S.J."/>
            <person name="Jeong D.H."/>
            <person name="Jing Y."/>
            <person name="Jocker A."/>
            <person name="Kenton S.M."/>
            <person name="Kim D.J."/>
            <person name="Klee K."/>
            <person name="Lai H."/>
            <person name="Lang C."/>
            <person name="Lin S."/>
            <person name="Macmil S.L."/>
            <person name="Magdelenat G."/>
            <person name="Matthews L."/>
            <person name="McCorrison J."/>
            <person name="Monaghan E.L."/>
            <person name="Mun J.H."/>
            <person name="Najar F.Z."/>
            <person name="Nicholson C."/>
            <person name="Noirot C."/>
            <person name="O'Bleness M."/>
            <person name="Paule C.R."/>
            <person name="Poulain J."/>
            <person name="Prion F."/>
            <person name="Qin B."/>
            <person name="Qu C."/>
            <person name="Retzel E.F."/>
            <person name="Riddle C."/>
            <person name="Sallet E."/>
            <person name="Samain S."/>
            <person name="Samson N."/>
            <person name="Sanders I."/>
            <person name="Saurat O."/>
            <person name="Scarpelli C."/>
            <person name="Schiex T."/>
            <person name="Segurens B."/>
            <person name="Severin A.J."/>
            <person name="Sherrier D.J."/>
            <person name="Shi R."/>
            <person name="Sims S."/>
            <person name="Singer S.R."/>
            <person name="Sinharoy S."/>
            <person name="Sterck L."/>
            <person name="Viollet A."/>
            <person name="Wang B.B."/>
            <person name="Wang K."/>
            <person name="Wang M."/>
            <person name="Wang X."/>
            <person name="Warfsmann J."/>
            <person name="Weissenbach J."/>
            <person name="White D.D."/>
            <person name="White J.D."/>
            <person name="Wiley G.B."/>
            <person name="Wincker P."/>
            <person name="Xing Y."/>
            <person name="Yang L."/>
            <person name="Yao Z."/>
            <person name="Ying F."/>
            <person name="Zhai J."/>
            <person name="Zhou L."/>
            <person name="Zuber A."/>
            <person name="Denarie J."/>
            <person name="Dixon R.A."/>
            <person name="May G.D."/>
            <person name="Schwartz D.C."/>
            <person name="Rogers J."/>
            <person name="Quetier F."/>
            <person name="Town C.D."/>
            <person name="Roe B.A."/>
        </authorList>
    </citation>
    <scope>NUCLEOTIDE SEQUENCE [LARGE SCALE GENOMIC DNA]</scope>
    <source>
        <strain evidence="1">A17</strain>
        <strain evidence="2 3">cv. Jemalong A17</strain>
    </source>
</reference>
<name>A0A072V238_MEDTR</name>
<evidence type="ECO:0000313" key="2">
    <source>
        <dbReference type="EnsemblPlants" id="KEH36114"/>
    </source>
</evidence>
<dbReference type="EMBL" id="CM001219">
    <property type="protein sequence ID" value="KEH36114.1"/>
    <property type="molecule type" value="Genomic_DNA"/>
</dbReference>
<evidence type="ECO:0000313" key="3">
    <source>
        <dbReference type="Proteomes" id="UP000002051"/>
    </source>
</evidence>
<gene>
    <name evidence="1" type="ordered locus">MTR_3g110900</name>
</gene>
<dbReference type="HOGENOM" id="CLU_2336823_0_0_1"/>
<accession>A0A072V238</accession>
<evidence type="ECO:0000313" key="1">
    <source>
        <dbReference type="EMBL" id="KEH36114.1"/>
    </source>
</evidence>
<reference evidence="2" key="3">
    <citation type="submission" date="2015-04" db="UniProtKB">
        <authorList>
            <consortium name="EnsemblPlants"/>
        </authorList>
    </citation>
    <scope>IDENTIFICATION</scope>
    <source>
        <strain evidence="2">cv. Jemalong A17</strain>
    </source>
</reference>
<reference evidence="1 3" key="2">
    <citation type="journal article" date="2014" name="BMC Genomics">
        <title>An improved genome release (version Mt4.0) for the model legume Medicago truncatula.</title>
        <authorList>
            <person name="Tang H."/>
            <person name="Krishnakumar V."/>
            <person name="Bidwell S."/>
            <person name="Rosen B."/>
            <person name="Chan A."/>
            <person name="Zhou S."/>
            <person name="Gentzbittel L."/>
            <person name="Childs K.L."/>
            <person name="Yandell M."/>
            <person name="Gundlach H."/>
            <person name="Mayer K.F."/>
            <person name="Schwartz D.C."/>
            <person name="Town C.D."/>
        </authorList>
    </citation>
    <scope>GENOME REANNOTATION</scope>
    <source>
        <strain evidence="1">A17</strain>
        <strain evidence="2 3">cv. Jemalong A17</strain>
    </source>
</reference>
<protein>
    <submittedName>
        <fullName evidence="1 2">Uncharacterized protein</fullName>
    </submittedName>
</protein>
<organism evidence="1 3">
    <name type="scientific">Medicago truncatula</name>
    <name type="common">Barrel medic</name>
    <name type="synonym">Medicago tribuloides</name>
    <dbReference type="NCBI Taxonomy" id="3880"/>
    <lineage>
        <taxon>Eukaryota</taxon>
        <taxon>Viridiplantae</taxon>
        <taxon>Streptophyta</taxon>
        <taxon>Embryophyta</taxon>
        <taxon>Tracheophyta</taxon>
        <taxon>Spermatophyta</taxon>
        <taxon>Magnoliopsida</taxon>
        <taxon>eudicotyledons</taxon>
        <taxon>Gunneridae</taxon>
        <taxon>Pentapetalae</taxon>
        <taxon>rosids</taxon>
        <taxon>fabids</taxon>
        <taxon>Fabales</taxon>
        <taxon>Fabaceae</taxon>
        <taxon>Papilionoideae</taxon>
        <taxon>50 kb inversion clade</taxon>
        <taxon>NPAAA clade</taxon>
        <taxon>Hologalegina</taxon>
        <taxon>IRL clade</taxon>
        <taxon>Trifolieae</taxon>
        <taxon>Medicago</taxon>
    </lineage>
</organism>
<dbReference type="EnsemblPlants" id="KEH36114">
    <property type="protein sequence ID" value="KEH36114"/>
    <property type="gene ID" value="MTR_3g110900"/>
</dbReference>
<dbReference type="Proteomes" id="UP000002051">
    <property type="component" value="Chromosome 3"/>
</dbReference>